<evidence type="ECO:0000313" key="1">
    <source>
        <dbReference type="EMBL" id="MFC4397548.1"/>
    </source>
</evidence>
<dbReference type="Proteomes" id="UP001595778">
    <property type="component" value="Unassembled WGS sequence"/>
</dbReference>
<evidence type="ECO:0000313" key="2">
    <source>
        <dbReference type="Proteomes" id="UP001595778"/>
    </source>
</evidence>
<dbReference type="EMBL" id="JBHSDQ010000007">
    <property type="protein sequence ID" value="MFC4397548.1"/>
    <property type="molecule type" value="Genomic_DNA"/>
</dbReference>
<keyword evidence="2" id="KW-1185">Reference proteome</keyword>
<accession>A0ABV8WQ27</accession>
<name>A0ABV8WQ27_9MICC</name>
<sequence>MSSPAPVVRGQALSGHNRISTQALTSLARVAAAQALGVDAQDVRADWTDDDGLLALSLVAPISIPPLQSVVLDPARVQAAGGSIWDRTVRAKASILATVSELSGSRLSRVDIRISGARISTARISTAGISTARIRTEGRVR</sequence>
<comment type="caution">
    <text evidence="1">The sequence shown here is derived from an EMBL/GenBank/DDBJ whole genome shotgun (WGS) entry which is preliminary data.</text>
</comment>
<dbReference type="RefSeq" id="WP_376978783.1">
    <property type="nucleotide sequence ID" value="NZ_JBHSDQ010000007.1"/>
</dbReference>
<gene>
    <name evidence="1" type="ORF">ACFO0G_15715</name>
</gene>
<reference evidence="2" key="1">
    <citation type="journal article" date="2019" name="Int. J. Syst. Evol. Microbiol.">
        <title>The Global Catalogue of Microorganisms (GCM) 10K type strain sequencing project: providing services to taxonomists for standard genome sequencing and annotation.</title>
        <authorList>
            <consortium name="The Broad Institute Genomics Platform"/>
            <consortium name="The Broad Institute Genome Sequencing Center for Infectious Disease"/>
            <person name="Wu L."/>
            <person name="Ma J."/>
        </authorList>
    </citation>
    <scope>NUCLEOTIDE SEQUENCE [LARGE SCALE GENOMIC DNA]</scope>
    <source>
        <strain evidence="2">PJ61</strain>
    </source>
</reference>
<organism evidence="1 2">
    <name type="scientific">Arthrobacter sedimenti</name>
    <dbReference type="NCBI Taxonomy" id="2694931"/>
    <lineage>
        <taxon>Bacteria</taxon>
        <taxon>Bacillati</taxon>
        <taxon>Actinomycetota</taxon>
        <taxon>Actinomycetes</taxon>
        <taxon>Micrococcales</taxon>
        <taxon>Micrococcaceae</taxon>
        <taxon>Arthrobacter</taxon>
    </lineage>
</organism>
<proteinExistence type="predicted"/>
<protein>
    <submittedName>
        <fullName evidence="1">Uncharacterized protein</fullName>
    </submittedName>
</protein>